<name>A0A326RSJ8_9BACT</name>
<dbReference type="AlphaFoldDB" id="A0A326RSJ8"/>
<keyword evidence="2" id="KW-1185">Reference proteome</keyword>
<evidence type="ECO:0000313" key="1">
    <source>
        <dbReference type="EMBL" id="PZV82201.1"/>
    </source>
</evidence>
<organism evidence="1 2">
    <name type="scientific">Algoriphagus aquaeductus</name>
    <dbReference type="NCBI Taxonomy" id="475299"/>
    <lineage>
        <taxon>Bacteria</taxon>
        <taxon>Pseudomonadati</taxon>
        <taxon>Bacteroidota</taxon>
        <taxon>Cytophagia</taxon>
        <taxon>Cytophagales</taxon>
        <taxon>Cyclobacteriaceae</taxon>
        <taxon>Algoriphagus</taxon>
    </lineage>
</organism>
<dbReference type="EMBL" id="QKTX01000009">
    <property type="protein sequence ID" value="PZV82201.1"/>
    <property type="molecule type" value="Genomic_DNA"/>
</dbReference>
<accession>A0A326RSJ8</accession>
<gene>
    <name evidence="1" type="ORF">CLV31_10962</name>
</gene>
<proteinExistence type="predicted"/>
<comment type="caution">
    <text evidence="1">The sequence shown here is derived from an EMBL/GenBank/DDBJ whole genome shotgun (WGS) entry which is preliminary data.</text>
</comment>
<dbReference type="OrthoDB" id="650068at2"/>
<protein>
    <recommendedName>
        <fullName evidence="3">Outer membrane protein with beta-barrel domain</fullName>
    </recommendedName>
</protein>
<dbReference type="Proteomes" id="UP000248917">
    <property type="component" value="Unassembled WGS sequence"/>
</dbReference>
<reference evidence="1 2" key="1">
    <citation type="submission" date="2018-06" db="EMBL/GenBank/DDBJ databases">
        <title>Genomic Encyclopedia of Archaeal and Bacterial Type Strains, Phase II (KMG-II): from individual species to whole genera.</title>
        <authorList>
            <person name="Goeker M."/>
        </authorList>
    </citation>
    <scope>NUCLEOTIDE SEQUENCE [LARGE SCALE GENOMIC DNA]</scope>
    <source>
        <strain evidence="1 2">T4</strain>
    </source>
</reference>
<dbReference type="RefSeq" id="WP_111393345.1">
    <property type="nucleotide sequence ID" value="NZ_QKTX01000009.1"/>
</dbReference>
<evidence type="ECO:0000313" key="2">
    <source>
        <dbReference type="Proteomes" id="UP000248917"/>
    </source>
</evidence>
<evidence type="ECO:0008006" key="3">
    <source>
        <dbReference type="Google" id="ProtNLM"/>
    </source>
</evidence>
<sequence>MNLQFHAEAFLAGRSPSKILKLYFLFFILSYAHESRAQEEPRAASHFFNGTITATNNGISIIPSFSLGRPAAFFDLSIGGDRFSFDPMLRFGMDGKPWTFVLWGRYKVIKDSRFTLTIGGHPAFLFQEVDMTVQGNPDQMLVSNRYLAGEVNSSYKLTDRVSVGLYYLRGTALKSLGAQNSNFLAWNTSFSDLKIVKDLSMKINPQVFFLKVDENSGFYANTGVTFIKGDFPFQFQGFVNQKIKSTIAGDDLVWNVSLLYNFSNTYSKK</sequence>